<keyword evidence="2" id="KW-1185">Reference proteome</keyword>
<evidence type="ECO:0000313" key="1">
    <source>
        <dbReference type="EMBL" id="VEP14697.1"/>
    </source>
</evidence>
<sequence>MTNIGSQTISPLQWYKGIASELWRGFQLTTKVNLKLWWKEHKELPVRISIFQSIKLLTTEKHSKNFISCQAFF</sequence>
<dbReference type="AlphaFoldDB" id="A0A563VTC7"/>
<dbReference type="EMBL" id="CAACVJ010000202">
    <property type="protein sequence ID" value="VEP14697.1"/>
    <property type="molecule type" value="Genomic_DNA"/>
</dbReference>
<dbReference type="Proteomes" id="UP000320055">
    <property type="component" value="Unassembled WGS sequence"/>
</dbReference>
<protein>
    <submittedName>
        <fullName evidence="1">Uncharacterized protein</fullName>
    </submittedName>
</protein>
<organism evidence="1 2">
    <name type="scientific">Hyella patelloides LEGE 07179</name>
    <dbReference type="NCBI Taxonomy" id="945734"/>
    <lineage>
        <taxon>Bacteria</taxon>
        <taxon>Bacillati</taxon>
        <taxon>Cyanobacteriota</taxon>
        <taxon>Cyanophyceae</taxon>
        <taxon>Pleurocapsales</taxon>
        <taxon>Hyellaceae</taxon>
        <taxon>Hyella</taxon>
    </lineage>
</organism>
<name>A0A563VTC7_9CYAN</name>
<accession>A0A563VTC7</accession>
<gene>
    <name evidence="1" type="ORF">H1P_2800001</name>
</gene>
<proteinExistence type="predicted"/>
<reference evidence="1 2" key="1">
    <citation type="submission" date="2019-01" db="EMBL/GenBank/DDBJ databases">
        <authorList>
            <person name="Brito A."/>
        </authorList>
    </citation>
    <scope>NUCLEOTIDE SEQUENCE [LARGE SCALE GENOMIC DNA]</scope>
    <source>
        <strain evidence="1">1</strain>
    </source>
</reference>
<evidence type="ECO:0000313" key="2">
    <source>
        <dbReference type="Proteomes" id="UP000320055"/>
    </source>
</evidence>